<dbReference type="EMBL" id="JAJFAZ020000001">
    <property type="protein sequence ID" value="KAI5351260.1"/>
    <property type="molecule type" value="Genomic_DNA"/>
</dbReference>
<dbReference type="Pfam" id="PF10536">
    <property type="entry name" value="PMD"/>
    <property type="match status" value="1"/>
</dbReference>
<evidence type="ECO:0000313" key="3">
    <source>
        <dbReference type="Proteomes" id="UP001054821"/>
    </source>
</evidence>
<evidence type="ECO:0000313" key="2">
    <source>
        <dbReference type="EMBL" id="KAI5351260.1"/>
    </source>
</evidence>
<sequence length="92" mass="10868">MLFLLYWLNRFVFPNRSSAVLLEYKHLEEALHNRADVRRGPTVLAHLYKNLHSATLENPLNISAPSVFWMIQIWLQVYFLESRFPGIVLPED</sequence>
<organism evidence="2 3">
    <name type="scientific">Prunus dulcis</name>
    <name type="common">Almond</name>
    <name type="synonym">Amygdalus dulcis</name>
    <dbReference type="NCBI Taxonomy" id="3755"/>
    <lineage>
        <taxon>Eukaryota</taxon>
        <taxon>Viridiplantae</taxon>
        <taxon>Streptophyta</taxon>
        <taxon>Embryophyta</taxon>
        <taxon>Tracheophyta</taxon>
        <taxon>Spermatophyta</taxon>
        <taxon>Magnoliopsida</taxon>
        <taxon>eudicotyledons</taxon>
        <taxon>Gunneridae</taxon>
        <taxon>Pentapetalae</taxon>
        <taxon>rosids</taxon>
        <taxon>fabids</taxon>
        <taxon>Rosales</taxon>
        <taxon>Rosaceae</taxon>
        <taxon>Amygdaloideae</taxon>
        <taxon>Amygdaleae</taxon>
        <taxon>Prunus</taxon>
    </lineage>
</organism>
<protein>
    <recommendedName>
        <fullName evidence="1">Aminotransferase-like plant mobile domain-containing protein</fullName>
    </recommendedName>
</protein>
<dbReference type="InterPro" id="IPR019557">
    <property type="entry name" value="AminoTfrase-like_pln_mobile"/>
</dbReference>
<proteinExistence type="predicted"/>
<comment type="caution">
    <text evidence="2">The sequence shown here is derived from an EMBL/GenBank/DDBJ whole genome shotgun (WGS) entry which is preliminary data.</text>
</comment>
<name>A0AAD5F301_PRUDU</name>
<reference evidence="2 3" key="1">
    <citation type="journal article" date="2022" name="G3 (Bethesda)">
        <title>Whole-genome sequence and methylome profiling of the almond [Prunus dulcis (Mill.) D.A. Webb] cultivar 'Nonpareil'.</title>
        <authorList>
            <person name="D'Amico-Willman K.M."/>
            <person name="Ouma W.Z."/>
            <person name="Meulia T."/>
            <person name="Sideli G.M."/>
            <person name="Gradziel T.M."/>
            <person name="Fresnedo-Ramirez J."/>
        </authorList>
    </citation>
    <scope>NUCLEOTIDE SEQUENCE [LARGE SCALE GENOMIC DNA]</scope>
    <source>
        <strain evidence="2">Clone GOH B32 T37-40</strain>
    </source>
</reference>
<gene>
    <name evidence="2" type="ORF">L3X38_004151</name>
</gene>
<accession>A0AAD5F301</accession>
<evidence type="ECO:0000259" key="1">
    <source>
        <dbReference type="Pfam" id="PF10536"/>
    </source>
</evidence>
<dbReference type="Proteomes" id="UP001054821">
    <property type="component" value="Chromosome 1"/>
</dbReference>
<keyword evidence="3" id="KW-1185">Reference proteome</keyword>
<feature type="domain" description="Aminotransferase-like plant mobile" evidence="1">
    <location>
        <begin position="2"/>
        <end position="83"/>
    </location>
</feature>
<dbReference type="AlphaFoldDB" id="A0AAD5F301"/>